<dbReference type="InterPro" id="IPR014044">
    <property type="entry name" value="CAP_dom"/>
</dbReference>
<dbReference type="InterPro" id="IPR035940">
    <property type="entry name" value="CAP_sf"/>
</dbReference>
<protein>
    <submittedName>
        <fullName evidence="3">Uncharacterized protein, YkwD family</fullName>
    </submittedName>
</protein>
<evidence type="ECO:0000256" key="1">
    <source>
        <dbReference type="SAM" id="MobiDB-lite"/>
    </source>
</evidence>
<feature type="compositionally biased region" description="Basic and acidic residues" evidence="1">
    <location>
        <begin position="86"/>
        <end position="136"/>
    </location>
</feature>
<keyword evidence="4" id="KW-1185">Reference proteome</keyword>
<dbReference type="SUPFAM" id="SSF55797">
    <property type="entry name" value="PR-1-like"/>
    <property type="match status" value="1"/>
</dbReference>
<dbReference type="Proteomes" id="UP000198661">
    <property type="component" value="Unassembled WGS sequence"/>
</dbReference>
<proteinExistence type="predicted"/>
<gene>
    <name evidence="3" type="ORF">SAMN04488025_11328</name>
</gene>
<accession>A0A1I2NQ68</accession>
<dbReference type="STRING" id="201973.SAMN04488025_11328"/>
<evidence type="ECO:0000313" key="3">
    <source>
        <dbReference type="EMBL" id="SFG03431.1"/>
    </source>
</evidence>
<dbReference type="AlphaFoldDB" id="A0A1I2NQ68"/>
<organism evidence="3 4">
    <name type="scientific">Planifilum fulgidum</name>
    <dbReference type="NCBI Taxonomy" id="201973"/>
    <lineage>
        <taxon>Bacteria</taxon>
        <taxon>Bacillati</taxon>
        <taxon>Bacillota</taxon>
        <taxon>Bacilli</taxon>
        <taxon>Bacillales</taxon>
        <taxon>Thermoactinomycetaceae</taxon>
        <taxon>Planifilum</taxon>
    </lineage>
</organism>
<feature type="region of interest" description="Disordered" evidence="1">
    <location>
        <begin position="60"/>
        <end position="159"/>
    </location>
</feature>
<feature type="domain" description="SCP" evidence="2">
    <location>
        <begin position="169"/>
        <end position="285"/>
    </location>
</feature>
<evidence type="ECO:0000313" key="4">
    <source>
        <dbReference type="Proteomes" id="UP000198661"/>
    </source>
</evidence>
<dbReference type="NCBIfam" id="TIGR02909">
    <property type="entry name" value="spore_YkwD"/>
    <property type="match status" value="1"/>
</dbReference>
<reference evidence="3 4" key="1">
    <citation type="submission" date="2016-10" db="EMBL/GenBank/DDBJ databases">
        <authorList>
            <person name="de Groot N.N."/>
        </authorList>
    </citation>
    <scope>NUCLEOTIDE SEQUENCE [LARGE SCALE GENOMIC DNA]</scope>
    <source>
        <strain evidence="3 4">DSM 44945</strain>
    </source>
</reference>
<dbReference type="PANTHER" id="PTHR31157">
    <property type="entry name" value="SCP DOMAIN-CONTAINING PROTEIN"/>
    <property type="match status" value="1"/>
</dbReference>
<dbReference type="CDD" id="cd05379">
    <property type="entry name" value="CAP_bacterial"/>
    <property type="match status" value="1"/>
</dbReference>
<name>A0A1I2NQ68_9BACL</name>
<sequence length="288" mass="31906">MHSRLNGPLPPRRTRRVQRRRRRFPVYGLITLVLFLCSGMLYARAADVFFEKEKPSQAAEASGDLAALPGSADPEGISGDEDMELTQEKPDESGEKPTKEKAKGDREKAESKKPEREKPGKEKPNAIPAGKKEERPSTAATGRVNPPQPSVSKTDHPPGALSAFEREVVELVNRERAQRGLAPLKVDVELSRVARVKSEDMRDNGYFSHESPTYGSPFDMMRKFGIRFRTAGENIAAGYPTPEEAVKGWMNSSGHRANILSSQFTHIGVGYAKGGPYGHYWTQQFIGK</sequence>
<dbReference type="EMBL" id="FOOK01000013">
    <property type="protein sequence ID" value="SFG03431.1"/>
    <property type="molecule type" value="Genomic_DNA"/>
</dbReference>
<dbReference type="Gene3D" id="3.40.33.10">
    <property type="entry name" value="CAP"/>
    <property type="match status" value="1"/>
</dbReference>
<dbReference type="PANTHER" id="PTHR31157:SF1">
    <property type="entry name" value="SCP DOMAIN-CONTAINING PROTEIN"/>
    <property type="match status" value="1"/>
</dbReference>
<dbReference type="Pfam" id="PF00188">
    <property type="entry name" value="CAP"/>
    <property type="match status" value="1"/>
</dbReference>
<evidence type="ECO:0000259" key="2">
    <source>
        <dbReference type="Pfam" id="PF00188"/>
    </source>
</evidence>
<dbReference type="InterPro" id="IPR014258">
    <property type="entry name" value="CAP_domain_YkwD-like"/>
</dbReference>